<dbReference type="KEGG" id="cput:CONPUDRAFT_73873"/>
<protein>
    <recommendedName>
        <fullName evidence="3">Protein kinase domain-containing protein</fullName>
    </recommendedName>
</protein>
<proteinExistence type="predicted"/>
<dbReference type="Proteomes" id="UP000053558">
    <property type="component" value="Unassembled WGS sequence"/>
</dbReference>
<dbReference type="RefSeq" id="XP_007769144.1">
    <property type="nucleotide sequence ID" value="XM_007770954.1"/>
</dbReference>
<evidence type="ECO:0000313" key="2">
    <source>
        <dbReference type="Proteomes" id="UP000053558"/>
    </source>
</evidence>
<sequence>MLTTKETWVEVIGNKHNRRHNFQYSSPLGQQQHFELFKTQPTISVGQDAKESIFLLDSLASIIAQLPGIEGKKWNLVGHGTSGTVYKGLAHANVCWYTIKVILSDNLKHIPTGNCQLMEDISILEDSAQQYLSTEAGVLPSVRYHPPVVKVADFRLARIICDKEVLKTFCSTPLYLTPKILAWKRQKGYSHLVDSFDWDALDALGPSKLEPYFSFRGFWHFLPTGPIVSSPIQQSERIMKQMQQLKQHPVSKPWHKHTPISLLTPAPSFWPLPKHILQLEVPEWVDEVIMYIEAVNGGQTLPTCDS</sequence>
<accession>A0A5M3MNW6</accession>
<dbReference type="GeneID" id="19209167"/>
<dbReference type="AlphaFoldDB" id="A0A5M3MNW6"/>
<name>A0A5M3MNW6_CONPW</name>
<organism evidence="1 2">
    <name type="scientific">Coniophora puteana (strain RWD-64-598)</name>
    <name type="common">Brown rot fungus</name>
    <dbReference type="NCBI Taxonomy" id="741705"/>
    <lineage>
        <taxon>Eukaryota</taxon>
        <taxon>Fungi</taxon>
        <taxon>Dikarya</taxon>
        <taxon>Basidiomycota</taxon>
        <taxon>Agaricomycotina</taxon>
        <taxon>Agaricomycetes</taxon>
        <taxon>Agaricomycetidae</taxon>
        <taxon>Boletales</taxon>
        <taxon>Coniophorineae</taxon>
        <taxon>Coniophoraceae</taxon>
        <taxon>Coniophora</taxon>
    </lineage>
</organism>
<evidence type="ECO:0008006" key="3">
    <source>
        <dbReference type="Google" id="ProtNLM"/>
    </source>
</evidence>
<comment type="caution">
    <text evidence="1">The sequence shown here is derived from an EMBL/GenBank/DDBJ whole genome shotgun (WGS) entry which is preliminary data.</text>
</comment>
<dbReference type="EMBL" id="JH711579">
    <property type="protein sequence ID" value="EIW80859.1"/>
    <property type="molecule type" value="Genomic_DNA"/>
</dbReference>
<dbReference type="InterPro" id="IPR011009">
    <property type="entry name" value="Kinase-like_dom_sf"/>
</dbReference>
<dbReference type="SUPFAM" id="SSF56112">
    <property type="entry name" value="Protein kinase-like (PK-like)"/>
    <property type="match status" value="1"/>
</dbReference>
<keyword evidence="2" id="KW-1185">Reference proteome</keyword>
<dbReference type="Gene3D" id="1.10.510.10">
    <property type="entry name" value="Transferase(Phosphotransferase) domain 1"/>
    <property type="match status" value="1"/>
</dbReference>
<evidence type="ECO:0000313" key="1">
    <source>
        <dbReference type="EMBL" id="EIW80859.1"/>
    </source>
</evidence>
<gene>
    <name evidence="1" type="ORF">CONPUDRAFT_73873</name>
</gene>
<reference evidence="2" key="1">
    <citation type="journal article" date="2012" name="Science">
        <title>The Paleozoic origin of enzymatic lignin decomposition reconstructed from 31 fungal genomes.</title>
        <authorList>
            <person name="Floudas D."/>
            <person name="Binder M."/>
            <person name="Riley R."/>
            <person name="Barry K."/>
            <person name="Blanchette R.A."/>
            <person name="Henrissat B."/>
            <person name="Martinez A.T."/>
            <person name="Otillar R."/>
            <person name="Spatafora J.W."/>
            <person name="Yadav J.S."/>
            <person name="Aerts A."/>
            <person name="Benoit I."/>
            <person name="Boyd A."/>
            <person name="Carlson A."/>
            <person name="Copeland A."/>
            <person name="Coutinho P.M."/>
            <person name="de Vries R.P."/>
            <person name="Ferreira P."/>
            <person name="Findley K."/>
            <person name="Foster B."/>
            <person name="Gaskell J."/>
            <person name="Glotzer D."/>
            <person name="Gorecki P."/>
            <person name="Heitman J."/>
            <person name="Hesse C."/>
            <person name="Hori C."/>
            <person name="Igarashi K."/>
            <person name="Jurgens J.A."/>
            <person name="Kallen N."/>
            <person name="Kersten P."/>
            <person name="Kohler A."/>
            <person name="Kuees U."/>
            <person name="Kumar T.K.A."/>
            <person name="Kuo A."/>
            <person name="LaButti K."/>
            <person name="Larrondo L.F."/>
            <person name="Lindquist E."/>
            <person name="Ling A."/>
            <person name="Lombard V."/>
            <person name="Lucas S."/>
            <person name="Lundell T."/>
            <person name="Martin R."/>
            <person name="McLaughlin D.J."/>
            <person name="Morgenstern I."/>
            <person name="Morin E."/>
            <person name="Murat C."/>
            <person name="Nagy L.G."/>
            <person name="Nolan M."/>
            <person name="Ohm R.A."/>
            <person name="Patyshakuliyeva A."/>
            <person name="Rokas A."/>
            <person name="Ruiz-Duenas F.J."/>
            <person name="Sabat G."/>
            <person name="Salamov A."/>
            <person name="Samejima M."/>
            <person name="Schmutz J."/>
            <person name="Slot J.C."/>
            <person name="St John F."/>
            <person name="Stenlid J."/>
            <person name="Sun H."/>
            <person name="Sun S."/>
            <person name="Syed K."/>
            <person name="Tsang A."/>
            <person name="Wiebenga A."/>
            <person name="Young D."/>
            <person name="Pisabarro A."/>
            <person name="Eastwood D.C."/>
            <person name="Martin F."/>
            <person name="Cullen D."/>
            <person name="Grigoriev I.V."/>
            <person name="Hibbett D.S."/>
        </authorList>
    </citation>
    <scope>NUCLEOTIDE SEQUENCE [LARGE SCALE GENOMIC DNA]</scope>
    <source>
        <strain evidence="2">RWD-64-598 SS2</strain>
    </source>
</reference>